<dbReference type="Proteomes" id="UP000830835">
    <property type="component" value="Unassembled WGS sequence"/>
</dbReference>
<sequence length="322" mass="37201">MLNRFLRKSSFLSIKGMSIAVALMTASIVFACSGSITGISSKLFVRVDPFYGVEVGNDANVSRIISVLQDLKISTVRLWANVNWNERREPTSGVFDRARQLKQAGFRVIVLFQNREVPSSTTAVKSYFDWVQTLPGIRESIDIWEILNELEGSKYWLGTGSQYVQLVLKPAWESLHAHREKVLGGSFSAWQETGWNTSVTQEYLAAGYLNYVDYAGSHPYTFTVEQMKRHLNEVKQLYGSKPIIITEWNFLPQARADHRRDYQKWRQMLDEVLPYVKGQVLTVCYFRLHQLRSEGGWPGLIDYENRPVNPFYEMYRSWTRSV</sequence>
<dbReference type="SUPFAM" id="SSF51445">
    <property type="entry name" value="(Trans)glycosidases"/>
    <property type="match status" value="1"/>
</dbReference>
<protein>
    <recommendedName>
        <fullName evidence="1">Asl1-like glycosyl hydrolase catalytic domain-containing protein</fullName>
    </recommendedName>
</protein>
<organism evidence="2 3">
    <name type="scientific">Thermostichus vulcanus str. 'Rupite'</name>
    <dbReference type="NCBI Taxonomy" id="2813851"/>
    <lineage>
        <taxon>Bacteria</taxon>
        <taxon>Bacillati</taxon>
        <taxon>Cyanobacteriota</taxon>
        <taxon>Cyanophyceae</taxon>
        <taxon>Thermostichales</taxon>
        <taxon>Thermostichaceae</taxon>
        <taxon>Thermostichus</taxon>
    </lineage>
</organism>
<keyword evidence="3" id="KW-1185">Reference proteome</keyword>
<dbReference type="Pfam" id="PF11790">
    <property type="entry name" value="Glyco_hydro_cc"/>
    <property type="match status" value="1"/>
</dbReference>
<dbReference type="PROSITE" id="PS51257">
    <property type="entry name" value="PROKAR_LIPOPROTEIN"/>
    <property type="match status" value="1"/>
</dbReference>
<evidence type="ECO:0000259" key="1">
    <source>
        <dbReference type="Pfam" id="PF11790"/>
    </source>
</evidence>
<gene>
    <name evidence="2" type="ORF">JX360_00205</name>
</gene>
<dbReference type="InterPro" id="IPR024655">
    <property type="entry name" value="Asl1_glyco_hydro_catalytic"/>
</dbReference>
<dbReference type="InterPro" id="IPR017853">
    <property type="entry name" value="GH"/>
</dbReference>
<dbReference type="EMBL" id="JAFIRA010000001">
    <property type="protein sequence ID" value="MCJ2541339.1"/>
    <property type="molecule type" value="Genomic_DNA"/>
</dbReference>
<dbReference type="RefSeq" id="WP_244348343.1">
    <property type="nucleotide sequence ID" value="NZ_JAFIRA010000001.1"/>
</dbReference>
<accession>A0ABT0C6H7</accession>
<name>A0ABT0C6H7_THEVL</name>
<comment type="caution">
    <text evidence="2">The sequence shown here is derived from an EMBL/GenBank/DDBJ whole genome shotgun (WGS) entry which is preliminary data.</text>
</comment>
<evidence type="ECO:0000313" key="3">
    <source>
        <dbReference type="Proteomes" id="UP000830835"/>
    </source>
</evidence>
<dbReference type="Gene3D" id="3.20.20.80">
    <property type="entry name" value="Glycosidases"/>
    <property type="match status" value="1"/>
</dbReference>
<proteinExistence type="predicted"/>
<reference evidence="2" key="1">
    <citation type="submission" date="2021-02" db="EMBL/GenBank/DDBJ databases">
        <title>The CRISPR/cas machinery reduction and long-range gene transfer in the hot spring cyanobacterium Synechococcus.</title>
        <authorList>
            <person name="Dvorak P."/>
            <person name="Jahodarova E."/>
            <person name="Hasler P."/>
            <person name="Poulickova A."/>
        </authorList>
    </citation>
    <scope>NUCLEOTIDE SEQUENCE</scope>
    <source>
        <strain evidence="2">Rupite</strain>
    </source>
</reference>
<feature type="domain" description="Asl1-like glycosyl hydrolase catalytic" evidence="1">
    <location>
        <begin position="190"/>
        <end position="281"/>
    </location>
</feature>
<evidence type="ECO:0000313" key="2">
    <source>
        <dbReference type="EMBL" id="MCJ2541339.1"/>
    </source>
</evidence>